<feature type="compositionally biased region" description="Pro residues" evidence="1">
    <location>
        <begin position="841"/>
        <end position="852"/>
    </location>
</feature>
<name>A0A9W4UGC2_9PLEO</name>
<proteinExistence type="predicted"/>
<feature type="region of interest" description="Disordered" evidence="1">
    <location>
        <begin position="328"/>
        <end position="417"/>
    </location>
</feature>
<feature type="compositionally biased region" description="Low complexity" evidence="1">
    <location>
        <begin position="853"/>
        <end position="862"/>
    </location>
</feature>
<feature type="compositionally biased region" description="Low complexity" evidence="1">
    <location>
        <begin position="682"/>
        <end position="698"/>
    </location>
</feature>
<sequence length="991" mass="109746">MSNGATVGAILAALASVAIIGGAIYYLRKWMYHRCVQLLNWLKLLSHLRSAQALDEEAGYLNGREKRMFVRRPQPFESRFRPDGMVNMIDMQAIRRRQFMENAGWRWLRSIGRGTHWRWDGGSNRHRPRTRVGPHDIEPAVGNVDLGRLPPASMAPSESTIRDLSLRGPPIVPRAIFEPPIADLGFKRPPVFPRARFESVYGSRNTKIDPFMAGGPSRGLWPEIPRPRHHFAVGDVRNHQLRHVSRFQVPPEMSPRVFSRMDSRENQWPLHGYPFEGTGFGTGPPFGNFTGRPLGRTGGDFPDSFRPLGRSQSLPISRKNPFLFPKGGSGMMPFDMPSAGQRQRSSGHFPSAGSRMMPFDVPSTGQRRRSLGPMPGDRTRDMRPFSMRPPYPSFSPNYPEPLQNIQRNGADNPDLRSRYSDVEQAGDVRTIVSNNEQTNQPKLARMDFIHICDEYPPIVAEAVGRKATSVATSTIPSNVTSTSVTSSSRSSDQTSRALTSIATTRNQREPHLKSRRRSHQPRQVKNKHVPDKQDVQKPPIRLEHYAKNADGHRGGDTARPSLTDNRPASSRTRRHVSYKTQPSGDGGEISSNGTSQRQTTYSYLESPITANNDISQSLSRSWSESDRHEDTESPQSNRVIITPDSRIETLSPTITLPRNDIEPPTNLPIFVRPVIPLPTSSLLTSTSSSSETLPSLPLASHTPPARRQSSPRPYVSSNPAQAGSQLSSQNPPAPNPPNLGPQITPLPESPPLPHGHVYTLPSSTTSAQGGQGDINDPKAVFSVHTDKPIPPDFPQPPQQLALMAPQPHTARIPTPQPQPQPQPNSPKPPNQPQDQQSHAPPQQPTPPPPAPLFHPTQQNQPQLDPPDDDQKRHQRADHQDSQNLKAENGITQGVPPPPPTLLGTKHSPSPPTSGISTLNLSHAAPFNRPEAAARNRASSRRNERGKANEVMKNYEAGECQWKLSRCSQIATPYVGRDPLTEFGILRHSSFL</sequence>
<feature type="region of interest" description="Disordered" evidence="1">
    <location>
        <begin position="122"/>
        <end position="149"/>
    </location>
</feature>
<evidence type="ECO:0000313" key="3">
    <source>
        <dbReference type="EMBL" id="CAI6334376.1"/>
    </source>
</evidence>
<feature type="compositionally biased region" description="Polar residues" evidence="1">
    <location>
        <begin position="496"/>
        <end position="505"/>
    </location>
</feature>
<feature type="compositionally biased region" description="Basic and acidic residues" evidence="1">
    <location>
        <begin position="868"/>
        <end position="880"/>
    </location>
</feature>
<evidence type="ECO:0000256" key="2">
    <source>
        <dbReference type="SAM" id="Phobius"/>
    </source>
</evidence>
<feature type="compositionally biased region" description="Polar residues" evidence="1">
    <location>
        <begin position="578"/>
        <end position="622"/>
    </location>
</feature>
<feature type="compositionally biased region" description="Polar residues" evidence="1">
    <location>
        <begin position="707"/>
        <end position="723"/>
    </location>
</feature>
<dbReference type="Proteomes" id="UP001152607">
    <property type="component" value="Unassembled WGS sequence"/>
</dbReference>
<evidence type="ECO:0000256" key="1">
    <source>
        <dbReference type="SAM" id="MobiDB-lite"/>
    </source>
</evidence>
<keyword evidence="4" id="KW-1185">Reference proteome</keyword>
<feature type="compositionally biased region" description="Polar residues" evidence="1">
    <location>
        <begin position="560"/>
        <end position="570"/>
    </location>
</feature>
<evidence type="ECO:0000313" key="4">
    <source>
        <dbReference type="Proteomes" id="UP001152607"/>
    </source>
</evidence>
<feature type="compositionally biased region" description="Basic and acidic residues" evidence="1">
    <location>
        <begin position="528"/>
        <end position="556"/>
    </location>
</feature>
<feature type="compositionally biased region" description="Low complexity" evidence="1">
    <location>
        <begin position="472"/>
        <end position="495"/>
    </location>
</feature>
<keyword evidence="2" id="KW-0472">Membrane</keyword>
<feature type="compositionally biased region" description="Basic and acidic residues" evidence="1">
    <location>
        <begin position="940"/>
        <end position="949"/>
    </location>
</feature>
<comment type="caution">
    <text evidence="3">The sequence shown here is derived from an EMBL/GenBank/DDBJ whole genome shotgun (WGS) entry which is preliminary data.</text>
</comment>
<feature type="transmembrane region" description="Helical" evidence="2">
    <location>
        <begin position="6"/>
        <end position="27"/>
    </location>
</feature>
<accession>A0A9W4UGC2</accession>
<feature type="region of interest" description="Disordered" evidence="1">
    <location>
        <begin position="468"/>
        <end position="662"/>
    </location>
</feature>
<reference evidence="3" key="1">
    <citation type="submission" date="2023-01" db="EMBL/GenBank/DDBJ databases">
        <authorList>
            <person name="Van Ghelder C."/>
            <person name="Rancurel C."/>
        </authorList>
    </citation>
    <scope>NUCLEOTIDE SEQUENCE</scope>
    <source>
        <strain evidence="3">CNCM I-4278</strain>
    </source>
</reference>
<dbReference type="AlphaFoldDB" id="A0A9W4UGC2"/>
<keyword evidence="2" id="KW-0812">Transmembrane</keyword>
<dbReference type="PRINTS" id="PR01217">
    <property type="entry name" value="PRICHEXTENSN"/>
</dbReference>
<feature type="compositionally biased region" description="Low complexity" evidence="1">
    <location>
        <begin position="798"/>
        <end position="807"/>
    </location>
</feature>
<protein>
    <submittedName>
        <fullName evidence="3">Uncharacterized protein</fullName>
    </submittedName>
</protein>
<dbReference type="EMBL" id="CAOQHR010000005">
    <property type="protein sequence ID" value="CAI6334376.1"/>
    <property type="molecule type" value="Genomic_DNA"/>
</dbReference>
<keyword evidence="2" id="KW-1133">Transmembrane helix</keyword>
<gene>
    <name evidence="3" type="ORF">PDIGIT_LOCUS7433</name>
</gene>
<feature type="compositionally biased region" description="Basic residues" evidence="1">
    <location>
        <begin position="513"/>
        <end position="527"/>
    </location>
</feature>
<organism evidence="3 4">
    <name type="scientific">Periconia digitata</name>
    <dbReference type="NCBI Taxonomy" id="1303443"/>
    <lineage>
        <taxon>Eukaryota</taxon>
        <taxon>Fungi</taxon>
        <taxon>Dikarya</taxon>
        <taxon>Ascomycota</taxon>
        <taxon>Pezizomycotina</taxon>
        <taxon>Dothideomycetes</taxon>
        <taxon>Pleosporomycetidae</taxon>
        <taxon>Pleosporales</taxon>
        <taxon>Massarineae</taxon>
        <taxon>Periconiaceae</taxon>
        <taxon>Periconia</taxon>
    </lineage>
</organism>
<feature type="compositionally biased region" description="Low complexity" evidence="1">
    <location>
        <begin position="923"/>
        <end position="936"/>
    </location>
</feature>
<feature type="compositionally biased region" description="Polar residues" evidence="1">
    <location>
        <begin position="881"/>
        <end position="891"/>
    </location>
</feature>
<feature type="compositionally biased region" description="Pro residues" evidence="1">
    <location>
        <begin position="814"/>
        <end position="831"/>
    </location>
</feature>
<feature type="region of interest" description="Disordered" evidence="1">
    <location>
        <begin position="682"/>
        <end position="949"/>
    </location>
</feature>